<accession>A0A5N6YV38</accession>
<gene>
    <name evidence="1" type="ORF">BDV28DRAFT_142292</name>
</gene>
<dbReference type="Proteomes" id="UP000327118">
    <property type="component" value="Unassembled WGS sequence"/>
</dbReference>
<organism evidence="1 2">
    <name type="scientific">Aspergillus coremiiformis</name>
    <dbReference type="NCBI Taxonomy" id="138285"/>
    <lineage>
        <taxon>Eukaryota</taxon>
        <taxon>Fungi</taxon>
        <taxon>Dikarya</taxon>
        <taxon>Ascomycota</taxon>
        <taxon>Pezizomycotina</taxon>
        <taxon>Eurotiomycetes</taxon>
        <taxon>Eurotiomycetidae</taxon>
        <taxon>Eurotiales</taxon>
        <taxon>Aspergillaceae</taxon>
        <taxon>Aspergillus</taxon>
        <taxon>Aspergillus subgen. Circumdati</taxon>
    </lineage>
</organism>
<name>A0A5N6YV38_9EURO</name>
<reference evidence="2" key="1">
    <citation type="submission" date="2019-04" db="EMBL/GenBank/DDBJ databases">
        <title>Friends and foes A comparative genomics studyof 23 Aspergillus species from section Flavi.</title>
        <authorList>
            <consortium name="DOE Joint Genome Institute"/>
            <person name="Kjaerbolling I."/>
            <person name="Vesth T."/>
            <person name="Frisvad J.C."/>
            <person name="Nybo J.L."/>
            <person name="Theobald S."/>
            <person name="Kildgaard S."/>
            <person name="Isbrandt T."/>
            <person name="Kuo A."/>
            <person name="Sato A."/>
            <person name="Lyhne E.K."/>
            <person name="Kogle M.E."/>
            <person name="Wiebenga A."/>
            <person name="Kun R.S."/>
            <person name="Lubbers R.J."/>
            <person name="Makela M.R."/>
            <person name="Barry K."/>
            <person name="Chovatia M."/>
            <person name="Clum A."/>
            <person name="Daum C."/>
            <person name="Haridas S."/>
            <person name="He G."/>
            <person name="LaButti K."/>
            <person name="Lipzen A."/>
            <person name="Mondo S."/>
            <person name="Riley R."/>
            <person name="Salamov A."/>
            <person name="Simmons B.A."/>
            <person name="Magnuson J.K."/>
            <person name="Henrissat B."/>
            <person name="Mortensen U.H."/>
            <person name="Larsen T.O."/>
            <person name="Devries R.P."/>
            <person name="Grigoriev I.V."/>
            <person name="Machida M."/>
            <person name="Baker S.E."/>
            <person name="Andersen M.R."/>
        </authorList>
    </citation>
    <scope>NUCLEOTIDE SEQUENCE [LARGE SCALE GENOMIC DNA]</scope>
    <source>
        <strain evidence="2">CBS 553.77</strain>
    </source>
</reference>
<dbReference type="AlphaFoldDB" id="A0A5N6YV38"/>
<proteinExistence type="predicted"/>
<dbReference type="OrthoDB" id="409136at2759"/>
<sequence length="131" mass="14080">MNMDSTPVSERRFSICTAQSLNALPERLVLVSGIRGPLYVPRPREAPLLHLRNGQTVNTWAISLSHQGVELGSCAFNASTGDLVGMLVASRPQEGLAYLLPAKRIMKDVQGKFGGAGKGSLWWLGGYSIGN</sequence>
<evidence type="ECO:0000313" key="2">
    <source>
        <dbReference type="Proteomes" id="UP000327118"/>
    </source>
</evidence>
<protein>
    <submittedName>
        <fullName evidence="1">Uncharacterized protein</fullName>
    </submittedName>
</protein>
<evidence type="ECO:0000313" key="1">
    <source>
        <dbReference type="EMBL" id="KAE8348968.1"/>
    </source>
</evidence>
<dbReference type="EMBL" id="ML739366">
    <property type="protein sequence ID" value="KAE8348968.1"/>
    <property type="molecule type" value="Genomic_DNA"/>
</dbReference>
<keyword evidence="2" id="KW-1185">Reference proteome</keyword>